<evidence type="ECO:0000313" key="2">
    <source>
        <dbReference type="Proteomes" id="UP000799291"/>
    </source>
</evidence>
<dbReference type="AlphaFoldDB" id="A0A6G1JFR1"/>
<evidence type="ECO:0000313" key="1">
    <source>
        <dbReference type="EMBL" id="KAF2689397.1"/>
    </source>
</evidence>
<dbReference type="Proteomes" id="UP000799291">
    <property type="component" value="Unassembled WGS sequence"/>
</dbReference>
<organism evidence="1 2">
    <name type="scientific">Lentithecium fluviatile CBS 122367</name>
    <dbReference type="NCBI Taxonomy" id="1168545"/>
    <lineage>
        <taxon>Eukaryota</taxon>
        <taxon>Fungi</taxon>
        <taxon>Dikarya</taxon>
        <taxon>Ascomycota</taxon>
        <taxon>Pezizomycotina</taxon>
        <taxon>Dothideomycetes</taxon>
        <taxon>Pleosporomycetidae</taxon>
        <taxon>Pleosporales</taxon>
        <taxon>Massarineae</taxon>
        <taxon>Lentitheciaceae</taxon>
        <taxon>Lentithecium</taxon>
    </lineage>
</organism>
<gene>
    <name evidence="1" type="ORF">K458DRAFT_413677</name>
</gene>
<proteinExistence type="predicted"/>
<keyword evidence="2" id="KW-1185">Reference proteome</keyword>
<accession>A0A6G1JFR1</accession>
<dbReference type="OrthoDB" id="3796812at2759"/>
<sequence length="310" mass="36736">MSYPTIPRTEPLLLVTIPLEILRQILLEALLCEIEARQPYPFGRRSLPHDRYLNPIPCREELALHEGRVWGQSSFWGREPSTRLMRVNRLFYFEVYDILWGEFALHPAGPRPYPLSVVCERLDVHNSRVFETVRHLHFRWECWVTTRMEQDEIDVDDMVKMVGLFGEVQKRGSVRLQLLVQRDSEKEDNMDVLTANGVEKIVRAATLFRERVPDVKIFWEPCSRFPGGKEIVERCVERLGQEGTPNLLKEHLRTWSDERWYVRPDLKDAELPDWRPSLEETRSLFSSDLADKCWAQKERGEPWFKKYVEK</sequence>
<protein>
    <submittedName>
        <fullName evidence="1">Uncharacterized protein</fullName>
    </submittedName>
</protein>
<dbReference type="EMBL" id="MU005572">
    <property type="protein sequence ID" value="KAF2689397.1"/>
    <property type="molecule type" value="Genomic_DNA"/>
</dbReference>
<reference evidence="1" key="1">
    <citation type="journal article" date="2020" name="Stud. Mycol.">
        <title>101 Dothideomycetes genomes: a test case for predicting lifestyles and emergence of pathogens.</title>
        <authorList>
            <person name="Haridas S."/>
            <person name="Albert R."/>
            <person name="Binder M."/>
            <person name="Bloem J."/>
            <person name="Labutti K."/>
            <person name="Salamov A."/>
            <person name="Andreopoulos B."/>
            <person name="Baker S."/>
            <person name="Barry K."/>
            <person name="Bills G."/>
            <person name="Bluhm B."/>
            <person name="Cannon C."/>
            <person name="Castanera R."/>
            <person name="Culley D."/>
            <person name="Daum C."/>
            <person name="Ezra D."/>
            <person name="Gonzalez J."/>
            <person name="Henrissat B."/>
            <person name="Kuo A."/>
            <person name="Liang C."/>
            <person name="Lipzen A."/>
            <person name="Lutzoni F."/>
            <person name="Magnuson J."/>
            <person name="Mondo S."/>
            <person name="Nolan M."/>
            <person name="Ohm R."/>
            <person name="Pangilinan J."/>
            <person name="Park H.-J."/>
            <person name="Ramirez L."/>
            <person name="Alfaro M."/>
            <person name="Sun H."/>
            <person name="Tritt A."/>
            <person name="Yoshinaga Y."/>
            <person name="Zwiers L.-H."/>
            <person name="Turgeon B."/>
            <person name="Goodwin S."/>
            <person name="Spatafora J."/>
            <person name="Crous P."/>
            <person name="Grigoriev I."/>
        </authorList>
    </citation>
    <scope>NUCLEOTIDE SEQUENCE</scope>
    <source>
        <strain evidence="1">CBS 122367</strain>
    </source>
</reference>
<name>A0A6G1JFR1_9PLEO</name>